<dbReference type="Gene3D" id="1.10.287.610">
    <property type="entry name" value="Helix hairpin bin"/>
    <property type="match status" value="1"/>
</dbReference>
<evidence type="ECO:0000313" key="10">
    <source>
        <dbReference type="EMBL" id="XBO75465.1"/>
    </source>
</evidence>
<keyword evidence="5 7" id="KW-0234">DNA repair</keyword>
<gene>
    <name evidence="7 10" type="primary">ligB</name>
    <name evidence="10" type="ORF">NFG57_01355</name>
</gene>
<dbReference type="RefSeq" id="WP_348815182.1">
    <property type="nucleotide sequence ID" value="NZ_CP098828.1"/>
</dbReference>
<dbReference type="InterPro" id="IPR010994">
    <property type="entry name" value="RuvA_2-like"/>
</dbReference>
<feature type="compositionally biased region" description="Low complexity" evidence="8">
    <location>
        <begin position="152"/>
        <end position="170"/>
    </location>
</feature>
<evidence type="ECO:0000256" key="8">
    <source>
        <dbReference type="SAM" id="MobiDB-lite"/>
    </source>
</evidence>
<feature type="domain" description="NAD-dependent DNA ligase N-terminal" evidence="9">
    <location>
        <begin position="55"/>
        <end position="495"/>
    </location>
</feature>
<organism evidence="10">
    <name type="scientific">Halomonas sp. H10-59</name>
    <dbReference type="NCBI Taxonomy" id="2950874"/>
    <lineage>
        <taxon>Bacteria</taxon>
        <taxon>Pseudomonadati</taxon>
        <taxon>Pseudomonadota</taxon>
        <taxon>Gammaproteobacteria</taxon>
        <taxon>Oceanospirillales</taxon>
        <taxon>Halomonadaceae</taxon>
        <taxon>Halomonas</taxon>
    </lineage>
</organism>
<dbReference type="PANTHER" id="PTHR47810">
    <property type="entry name" value="DNA LIGASE"/>
    <property type="match status" value="1"/>
</dbReference>
<protein>
    <recommendedName>
        <fullName evidence="7">DNA ligase B</fullName>
        <ecNumber evidence="7">6.5.1.2</ecNumber>
    </recommendedName>
    <alternativeName>
        <fullName evidence="7">Polydeoxyribonucleotide synthase [NAD(+)] B</fullName>
    </alternativeName>
</protein>
<dbReference type="GO" id="GO:0003911">
    <property type="term" value="F:DNA ligase (NAD+) activity"/>
    <property type="evidence" value="ECO:0007669"/>
    <property type="project" value="UniProtKB-UniRule"/>
</dbReference>
<comment type="catalytic activity">
    <reaction evidence="6 7">
        <text>NAD(+) + (deoxyribonucleotide)n-3'-hydroxyl + 5'-phospho-(deoxyribonucleotide)m = (deoxyribonucleotide)n+m + AMP + beta-nicotinamide D-nucleotide.</text>
        <dbReference type="EC" id="6.5.1.2"/>
    </reaction>
</comment>
<feature type="compositionally biased region" description="Low complexity" evidence="8">
    <location>
        <begin position="647"/>
        <end position="665"/>
    </location>
</feature>
<feature type="region of interest" description="Disordered" evidence="8">
    <location>
        <begin position="636"/>
        <end position="683"/>
    </location>
</feature>
<accession>A0AAU7KVC6</accession>
<dbReference type="HAMAP" id="MF_01587">
    <property type="entry name" value="DNA_ligase_B"/>
    <property type="match status" value="1"/>
</dbReference>
<dbReference type="InterPro" id="IPR012340">
    <property type="entry name" value="NA-bd_OB-fold"/>
</dbReference>
<dbReference type="PROSITE" id="PS01056">
    <property type="entry name" value="DNA_LIGASE_N2"/>
    <property type="match status" value="1"/>
</dbReference>
<evidence type="ECO:0000256" key="6">
    <source>
        <dbReference type="ARBA" id="ARBA00034005"/>
    </source>
</evidence>
<dbReference type="Pfam" id="PF03120">
    <property type="entry name" value="OB_DNA_ligase"/>
    <property type="match status" value="1"/>
</dbReference>
<feature type="region of interest" description="Disordered" evidence="8">
    <location>
        <begin position="148"/>
        <end position="172"/>
    </location>
</feature>
<dbReference type="Gene3D" id="2.40.50.140">
    <property type="entry name" value="Nucleic acid-binding proteins"/>
    <property type="match status" value="1"/>
</dbReference>
<dbReference type="Gene3D" id="3.30.470.30">
    <property type="entry name" value="DNA ligase/mRNA capping enzyme"/>
    <property type="match status" value="1"/>
</dbReference>
<proteinExistence type="inferred from homology"/>
<keyword evidence="3 7" id="KW-0227">DNA damage</keyword>
<reference evidence="10" key="1">
    <citation type="submission" date="2022-06" db="EMBL/GenBank/DDBJ databases">
        <title>A novel DMS-producing enzyme.</title>
        <authorList>
            <person name="Zhang Y."/>
        </authorList>
    </citation>
    <scope>NUCLEOTIDE SEQUENCE</scope>
    <source>
        <strain evidence="10">H10-59</strain>
    </source>
</reference>
<comment type="similarity">
    <text evidence="7">Belongs to the NAD-dependent DNA ligase family. LigB subfamily.</text>
</comment>
<sequence length="699" mass="76556">MAGRLVSCQSFVSCQKSTTLSSHRSSASWRCLLFVVSLVLPSWANASCPDWTASTASSRITELTSHLRQWELAYRKDGSSPVSDDVFDQTERRWRELQRCFPELEVADFKDRSSAPTVDSATPWQRHPVAHTGLRKAQGAAEVKRWLSTGVPDSPAPQASSPQRQESQSATIAPADRATDIWIQPKVDGVAVSLVYHGGRLAGVYSRGDGRTGQDWTRHAAVIPSIPQRLAGDWQSLADGDGLVFQGELYERLEDHVQQRDGGAGARSHVAGWLARDELSPALGQRIGLFVWSWPMGPRALEERLSGLERLGLGQISRYTHPVESQEDAAAWRERWYRSPLPFATDGVVLRRGRRPDGVTWQAEPPHWALAWKYPPREALAEVADIAFRIGRSGRITPVARLVPVEVDGRRLSQVSLGSLSRWREWDLRPGDQAIIELAGLIIPQLKGVAWRAAERLDLEVPAESDFHLLSCWHPTPGCRQQFLARLAWLSDSSALDLDGVGEGTWKVLVDAGLVAGLLDWRELSPERLAQASGIGKVTAERLGVAFSETSHRGFPQWLSALGAPSAGGISEHDSWRTLATLDAADWRRRPGVGVVGARRWRAFLSHPEVVVLARQLADAGIAGFVGAFDDDATRSIATPGSAGPLHRPLNRPSHSPSNRSPASPLHRAPASPSATRLKSDAGARLEIDAAPWLASPPW</sequence>
<dbReference type="InterPro" id="IPR013840">
    <property type="entry name" value="DNAligase_N"/>
</dbReference>
<evidence type="ECO:0000259" key="9">
    <source>
        <dbReference type="SMART" id="SM00532"/>
    </source>
</evidence>
<dbReference type="InterPro" id="IPR020923">
    <property type="entry name" value="DNA_ligase_B"/>
</dbReference>
<dbReference type="NCBIfam" id="NF005987">
    <property type="entry name" value="PRK08097.1"/>
    <property type="match status" value="1"/>
</dbReference>
<dbReference type="GO" id="GO:0006281">
    <property type="term" value="P:DNA repair"/>
    <property type="evidence" value="ECO:0007669"/>
    <property type="project" value="UniProtKB-KW"/>
</dbReference>
<dbReference type="SMART" id="SM00532">
    <property type="entry name" value="LIGANc"/>
    <property type="match status" value="1"/>
</dbReference>
<dbReference type="AlphaFoldDB" id="A0AAU7KVC6"/>
<keyword evidence="1 7" id="KW-0436">Ligase</keyword>
<dbReference type="SUPFAM" id="SSF50249">
    <property type="entry name" value="Nucleic acid-binding proteins"/>
    <property type="match status" value="1"/>
</dbReference>
<evidence type="ECO:0000256" key="3">
    <source>
        <dbReference type="ARBA" id="ARBA00022763"/>
    </source>
</evidence>
<dbReference type="Pfam" id="PF01653">
    <property type="entry name" value="DNA_ligase_aden"/>
    <property type="match status" value="1"/>
</dbReference>
<dbReference type="PANTHER" id="PTHR47810:SF1">
    <property type="entry name" value="DNA LIGASE B"/>
    <property type="match status" value="1"/>
</dbReference>
<evidence type="ECO:0000256" key="7">
    <source>
        <dbReference type="HAMAP-Rule" id="MF_01587"/>
    </source>
</evidence>
<keyword evidence="4 7" id="KW-0520">NAD</keyword>
<evidence type="ECO:0000256" key="2">
    <source>
        <dbReference type="ARBA" id="ARBA00022705"/>
    </source>
</evidence>
<feature type="active site" description="N6-AMP-lysine intermediate" evidence="7">
    <location>
        <position position="186"/>
    </location>
</feature>
<comment type="function">
    <text evidence="7">Catalyzes the formation of phosphodiester linkages between 5'-phosphoryl and 3'-hydroxyl groups in double-stranded DNA using NAD as a coenzyme and as the energy source for the reaction.</text>
</comment>
<evidence type="ECO:0000256" key="1">
    <source>
        <dbReference type="ARBA" id="ARBA00022598"/>
    </source>
</evidence>
<dbReference type="EC" id="6.5.1.2" evidence="7"/>
<dbReference type="Pfam" id="PF14520">
    <property type="entry name" value="HHH_5"/>
    <property type="match status" value="1"/>
</dbReference>
<name>A0AAU7KVC6_9GAMM</name>
<evidence type="ECO:0000256" key="5">
    <source>
        <dbReference type="ARBA" id="ARBA00023204"/>
    </source>
</evidence>
<dbReference type="InterPro" id="IPR050326">
    <property type="entry name" value="NAD_dep_DNA_ligaseB"/>
</dbReference>
<dbReference type="GO" id="GO:0006260">
    <property type="term" value="P:DNA replication"/>
    <property type="evidence" value="ECO:0007669"/>
    <property type="project" value="UniProtKB-KW"/>
</dbReference>
<dbReference type="EMBL" id="CP098828">
    <property type="protein sequence ID" value="XBO75465.1"/>
    <property type="molecule type" value="Genomic_DNA"/>
</dbReference>
<dbReference type="InterPro" id="IPR013839">
    <property type="entry name" value="DNAligase_adenylation"/>
</dbReference>
<dbReference type="SUPFAM" id="SSF47781">
    <property type="entry name" value="RuvA domain 2-like"/>
    <property type="match status" value="1"/>
</dbReference>
<dbReference type="SUPFAM" id="SSF56091">
    <property type="entry name" value="DNA ligase/mRNA capping enzyme, catalytic domain"/>
    <property type="match status" value="1"/>
</dbReference>
<dbReference type="InterPro" id="IPR033136">
    <property type="entry name" value="DNA_ligase_CS"/>
</dbReference>
<dbReference type="InterPro" id="IPR004150">
    <property type="entry name" value="NAD_DNA_ligase_OB"/>
</dbReference>
<evidence type="ECO:0000256" key="4">
    <source>
        <dbReference type="ARBA" id="ARBA00023027"/>
    </source>
</evidence>
<keyword evidence="2 7" id="KW-0235">DNA replication</keyword>